<sequence>MNNSRKYIILIACLLAIGLSSVAQQVRPVYPVKPLTQEDISRRQRIPEWGTNTRSASSAVLPEGVDNSTLKYFPPVFSQLGNSCSQASGVRYVYTYELNRLLDRAADSPEHIFNYHFTWNYLNEGNDQGSHPELGYNMMKVAGAVTLSDMNDESAATSSTTWMTGYDKYLRAMNYRVKSYSKFTLKTREGIDRLRQYLYNRGEEGEPGGVVTFSCKSSDWKEVTYKGTSVTGLTHMITRPGTDGAHALTIAGYDDTVAYDLNGDGEITEDERGAFIVVNSWGTWWGSEGKCYYPYKYFLLPAAEGGLADLDAEALMVEPEIHTPLVVFRVKLTYTSRNDLYFRLGVAEGDAVSPSVILDYPLMLTQGGDYYMQGNGTLESFKTIEVGLNFTDKLADFQSFRSPKYFLIVRQIGNGKLGEGKINSFSVNDYRTGTEYACTEKDLPIKGELKLSTSSTIESGLSASPVEWLVPDTNTPQSHPFVVRKANGQTVKLQFQGYDRKNGKLTIRYAPLP</sequence>
<dbReference type="InterPro" id="IPR038765">
    <property type="entry name" value="Papain-like_cys_pep_sf"/>
</dbReference>
<gene>
    <name evidence="2" type="ORF">HMPREF1068_04218</name>
</gene>
<accession>I9RN08</accession>
<dbReference type="Proteomes" id="UP000003089">
    <property type="component" value="Unassembled WGS sequence"/>
</dbReference>
<evidence type="ECO:0008006" key="4">
    <source>
        <dbReference type="Google" id="ProtNLM"/>
    </source>
</evidence>
<evidence type="ECO:0000313" key="2">
    <source>
        <dbReference type="EMBL" id="EIY43893.1"/>
    </source>
</evidence>
<dbReference type="HOGENOM" id="CLU_575997_0_0_10"/>
<feature type="signal peptide" evidence="1">
    <location>
        <begin position="1"/>
        <end position="25"/>
    </location>
</feature>
<dbReference type="STRING" id="997884.HMPREF1068_04218"/>
<dbReference type="AlphaFoldDB" id="I9RN08"/>
<keyword evidence="3" id="KW-1185">Reference proteome</keyword>
<dbReference type="EMBL" id="AGXS01000028">
    <property type="protein sequence ID" value="EIY43893.1"/>
    <property type="molecule type" value="Genomic_DNA"/>
</dbReference>
<evidence type="ECO:0000313" key="3">
    <source>
        <dbReference type="Proteomes" id="UP000003089"/>
    </source>
</evidence>
<dbReference type="Gene3D" id="3.90.70.10">
    <property type="entry name" value="Cysteine proteinases"/>
    <property type="match status" value="1"/>
</dbReference>
<name>I9RN08_9BACE</name>
<proteinExistence type="predicted"/>
<dbReference type="PROSITE" id="PS00639">
    <property type="entry name" value="THIOL_PROTEASE_HIS"/>
    <property type="match status" value="1"/>
</dbReference>
<organism evidence="2 3">
    <name type="scientific">Bacteroides nordii CL02T12C05</name>
    <dbReference type="NCBI Taxonomy" id="997884"/>
    <lineage>
        <taxon>Bacteria</taxon>
        <taxon>Pseudomonadati</taxon>
        <taxon>Bacteroidota</taxon>
        <taxon>Bacteroidia</taxon>
        <taxon>Bacteroidales</taxon>
        <taxon>Bacteroidaceae</taxon>
        <taxon>Bacteroides</taxon>
    </lineage>
</organism>
<evidence type="ECO:0000256" key="1">
    <source>
        <dbReference type="SAM" id="SignalP"/>
    </source>
</evidence>
<comment type="caution">
    <text evidence="2">The sequence shown here is derived from an EMBL/GenBank/DDBJ whole genome shotgun (WGS) entry which is preliminary data.</text>
</comment>
<dbReference type="InterPro" id="IPR025660">
    <property type="entry name" value="Pept_his_AS"/>
</dbReference>
<protein>
    <recommendedName>
        <fullName evidence="4">Peptidase C1A papain C-terminal domain-containing protein</fullName>
    </recommendedName>
</protein>
<feature type="chain" id="PRO_5003724812" description="Peptidase C1A papain C-terminal domain-containing protein" evidence="1">
    <location>
        <begin position="26"/>
        <end position="513"/>
    </location>
</feature>
<keyword evidence="1" id="KW-0732">Signal</keyword>
<reference evidence="2 3" key="1">
    <citation type="submission" date="2012-02" db="EMBL/GenBank/DDBJ databases">
        <title>The Genome Sequence of Bacteroides nordii CL02T12C05.</title>
        <authorList>
            <consortium name="The Broad Institute Genome Sequencing Platform"/>
            <person name="Earl A."/>
            <person name="Ward D."/>
            <person name="Feldgarden M."/>
            <person name="Gevers D."/>
            <person name="Zitomersky N.L."/>
            <person name="Coyne M.J."/>
            <person name="Comstock L.E."/>
            <person name="Young S.K."/>
            <person name="Zeng Q."/>
            <person name="Gargeya S."/>
            <person name="Fitzgerald M."/>
            <person name="Haas B."/>
            <person name="Abouelleil A."/>
            <person name="Alvarado L."/>
            <person name="Arachchi H.M."/>
            <person name="Berlin A."/>
            <person name="Chapman S.B."/>
            <person name="Gearin G."/>
            <person name="Goldberg J."/>
            <person name="Griggs A."/>
            <person name="Gujja S."/>
            <person name="Hansen M."/>
            <person name="Heiman D."/>
            <person name="Howarth C."/>
            <person name="Larimer J."/>
            <person name="Lui A."/>
            <person name="MacDonald P.J.P."/>
            <person name="McCowen C."/>
            <person name="Montmayeur A."/>
            <person name="Murphy C."/>
            <person name="Neiman D."/>
            <person name="Pearson M."/>
            <person name="Priest M."/>
            <person name="Roberts A."/>
            <person name="Saif S."/>
            <person name="Shea T."/>
            <person name="Sisk P."/>
            <person name="Stolte C."/>
            <person name="Sykes S."/>
            <person name="Wortman J."/>
            <person name="Nusbaum C."/>
            <person name="Birren B."/>
        </authorList>
    </citation>
    <scope>NUCLEOTIDE SEQUENCE [LARGE SCALE GENOMIC DNA]</scope>
    <source>
        <strain evidence="2 3">CL02T12C05</strain>
    </source>
</reference>
<dbReference type="SUPFAM" id="SSF54001">
    <property type="entry name" value="Cysteine proteinases"/>
    <property type="match status" value="1"/>
</dbReference>
<dbReference type="eggNOG" id="COG4870">
    <property type="taxonomic scope" value="Bacteria"/>
</dbReference>
<dbReference type="RefSeq" id="WP_007487529.1">
    <property type="nucleotide sequence ID" value="NZ_JH724317.1"/>
</dbReference>
<dbReference type="PATRIC" id="fig|997884.3.peg.4326"/>